<feature type="transmembrane region" description="Helical" evidence="6">
    <location>
        <begin position="199"/>
        <end position="220"/>
    </location>
</feature>
<keyword evidence="2" id="KW-1003">Cell membrane</keyword>
<keyword evidence="8" id="KW-1185">Reference proteome</keyword>
<feature type="transmembrane region" description="Helical" evidence="6">
    <location>
        <begin position="170"/>
        <end position="193"/>
    </location>
</feature>
<accession>A0ABN6ZK21</accession>
<comment type="subcellular location">
    <subcellularLocation>
        <location evidence="1">Cell membrane</location>
        <topology evidence="1">Multi-pass membrane protein</topology>
    </subcellularLocation>
</comment>
<keyword evidence="5 6" id="KW-0472">Membrane</keyword>
<protein>
    <submittedName>
        <fullName evidence="7">LysE family translocator</fullName>
    </submittedName>
</protein>
<gene>
    <name evidence="7" type="ORF">PABY_01330</name>
</gene>
<dbReference type="PANTHER" id="PTHR38825:SF1">
    <property type="entry name" value="TRANSPORTER, LYSE FAMILY"/>
    <property type="match status" value="1"/>
</dbReference>
<dbReference type="PANTHER" id="PTHR38825">
    <property type="entry name" value="LYSINE EXPORTER PROTEIN (LYSE/YGGA)"/>
    <property type="match status" value="1"/>
</dbReference>
<dbReference type="Pfam" id="PF01810">
    <property type="entry name" value="LysE"/>
    <property type="match status" value="1"/>
</dbReference>
<organism evidence="7 8">
    <name type="scientific">Pyrodictium abyssi</name>
    <dbReference type="NCBI Taxonomy" id="54256"/>
    <lineage>
        <taxon>Archaea</taxon>
        <taxon>Thermoproteota</taxon>
        <taxon>Thermoprotei</taxon>
        <taxon>Desulfurococcales</taxon>
        <taxon>Pyrodictiaceae</taxon>
        <taxon>Pyrodictium</taxon>
    </lineage>
</organism>
<evidence type="ECO:0000256" key="1">
    <source>
        <dbReference type="ARBA" id="ARBA00004651"/>
    </source>
</evidence>
<evidence type="ECO:0000256" key="5">
    <source>
        <dbReference type="ARBA" id="ARBA00023136"/>
    </source>
</evidence>
<name>A0ABN6ZK21_9CREN</name>
<feature type="transmembrane region" description="Helical" evidence="6">
    <location>
        <begin position="125"/>
        <end position="150"/>
    </location>
</feature>
<evidence type="ECO:0000256" key="3">
    <source>
        <dbReference type="ARBA" id="ARBA00022692"/>
    </source>
</evidence>
<evidence type="ECO:0000313" key="7">
    <source>
        <dbReference type="EMBL" id="BES80566.1"/>
    </source>
</evidence>
<dbReference type="Proteomes" id="UP001341135">
    <property type="component" value="Chromosome"/>
</dbReference>
<sequence>MIPYMEVLLVTARQELRGLVVKTLAITPSGALSPGPLSASAVAIGALLGPLGGFLVALGHMLFELPYVMLLVKWAERFNRVLARVEKPLNLVVAGFIVFFAYGLFRDAAAALSGTVNTGSAITVGGGVLGALLTGAVLTGFNPYFLAWWVTVGLPLVRGAAEHGVKGFTVMYASHVWMDYAWLVLLAAAGAGLSRIAGLYAALLAGLGVVLLLFAADMLARSFAGKRILPF</sequence>
<keyword evidence="4 6" id="KW-1133">Transmembrane helix</keyword>
<evidence type="ECO:0000313" key="8">
    <source>
        <dbReference type="Proteomes" id="UP001341135"/>
    </source>
</evidence>
<feature type="transmembrane region" description="Helical" evidence="6">
    <location>
        <begin position="88"/>
        <end position="105"/>
    </location>
</feature>
<proteinExistence type="predicted"/>
<dbReference type="EMBL" id="AP028907">
    <property type="protein sequence ID" value="BES80566.1"/>
    <property type="molecule type" value="Genomic_DNA"/>
</dbReference>
<keyword evidence="3 6" id="KW-0812">Transmembrane</keyword>
<reference evidence="7 8" key="1">
    <citation type="submission" date="2023-09" db="EMBL/GenBank/DDBJ databases">
        <title>Pyrofollis japonicus gen. nov. sp. nov., a novel member of the family Pyrodictiaceae isolated from the Iheya North hydrothermal field.</title>
        <authorList>
            <person name="Miyazaki U."/>
            <person name="Sanari M."/>
            <person name="Tame A."/>
            <person name="Kitajima M."/>
            <person name="Okamoto A."/>
            <person name="Sawayama S."/>
            <person name="Miyazaki J."/>
            <person name="Takai K."/>
            <person name="Nakagawa S."/>
        </authorList>
    </citation>
    <scope>NUCLEOTIDE SEQUENCE [LARGE SCALE GENOMIC DNA]</scope>
    <source>
        <strain evidence="7 8">AV2</strain>
    </source>
</reference>
<feature type="transmembrane region" description="Helical" evidence="6">
    <location>
        <begin position="42"/>
        <end position="67"/>
    </location>
</feature>
<evidence type="ECO:0000256" key="2">
    <source>
        <dbReference type="ARBA" id="ARBA00022475"/>
    </source>
</evidence>
<dbReference type="InterPro" id="IPR001123">
    <property type="entry name" value="LeuE-type"/>
</dbReference>
<evidence type="ECO:0000256" key="4">
    <source>
        <dbReference type="ARBA" id="ARBA00022989"/>
    </source>
</evidence>
<evidence type="ECO:0000256" key="6">
    <source>
        <dbReference type="SAM" id="Phobius"/>
    </source>
</evidence>